<protein>
    <recommendedName>
        <fullName evidence="2">HNH nuclease domain-containing protein</fullName>
    </recommendedName>
</protein>
<dbReference type="Proteomes" id="UP001153069">
    <property type="component" value="Unassembled WGS sequence"/>
</dbReference>
<evidence type="ECO:0000256" key="1">
    <source>
        <dbReference type="SAM" id="Coils"/>
    </source>
</evidence>
<dbReference type="Pfam" id="PF13391">
    <property type="entry name" value="HNH_2"/>
    <property type="match status" value="1"/>
</dbReference>
<keyword evidence="1" id="KW-0175">Coiled coil</keyword>
<feature type="coiled-coil region" evidence="1">
    <location>
        <begin position="16"/>
        <end position="43"/>
    </location>
</feature>
<reference evidence="3" key="1">
    <citation type="submission" date="2020-06" db="EMBL/GenBank/DDBJ databases">
        <authorList>
            <consortium name="Plant Systems Biology data submission"/>
        </authorList>
    </citation>
    <scope>NUCLEOTIDE SEQUENCE</scope>
    <source>
        <strain evidence="3">D6</strain>
    </source>
</reference>
<dbReference type="EMBL" id="CAICTM010003112">
    <property type="protein sequence ID" value="CAB9530926.1"/>
    <property type="molecule type" value="Genomic_DNA"/>
</dbReference>
<gene>
    <name evidence="3" type="ORF">SEMRO_3114_G344050.1</name>
</gene>
<name>A0A9N8F3V7_9STRA</name>
<dbReference type="InterPro" id="IPR003615">
    <property type="entry name" value="HNH_nuc"/>
</dbReference>
<dbReference type="OrthoDB" id="10030765at2759"/>
<proteinExistence type="predicted"/>
<evidence type="ECO:0000313" key="3">
    <source>
        <dbReference type="EMBL" id="CAB9530926.1"/>
    </source>
</evidence>
<organism evidence="3 4">
    <name type="scientific">Seminavis robusta</name>
    <dbReference type="NCBI Taxonomy" id="568900"/>
    <lineage>
        <taxon>Eukaryota</taxon>
        <taxon>Sar</taxon>
        <taxon>Stramenopiles</taxon>
        <taxon>Ochrophyta</taxon>
        <taxon>Bacillariophyta</taxon>
        <taxon>Bacillariophyceae</taxon>
        <taxon>Bacillariophycidae</taxon>
        <taxon>Naviculales</taxon>
        <taxon>Naviculaceae</taxon>
        <taxon>Seminavis</taxon>
    </lineage>
</organism>
<accession>A0A9N8F3V7</accession>
<evidence type="ECO:0000313" key="4">
    <source>
        <dbReference type="Proteomes" id="UP001153069"/>
    </source>
</evidence>
<evidence type="ECO:0000259" key="2">
    <source>
        <dbReference type="Pfam" id="PF13391"/>
    </source>
</evidence>
<sequence>MTHDKKAALYKVFSGGEAAKAQAAKAQAEAAKAEAEARVAEAAAPAQALPDQYASVLLDMAVRNMSVGCEKISENRTTHESQTVRNEAIRFYGLHSENTFQILGVGTLHVQNAHIWPYNNKENLILCDLNETDIDNPRNVLRLHKDIEHHFDRMHLTLVPDGDGFTLKILDPTVKSSPIQDAKSNQPSTIGEVEGKQLILSPKHGKPWRRLLGTHSILAHRKARLNRHIESEDLSAAEVNANELMKWSLVREKQERIQFLLRRSAVQTENPE</sequence>
<dbReference type="AlphaFoldDB" id="A0A9N8F3V7"/>
<keyword evidence="4" id="KW-1185">Reference proteome</keyword>
<comment type="caution">
    <text evidence="3">The sequence shown here is derived from an EMBL/GenBank/DDBJ whole genome shotgun (WGS) entry which is preliminary data.</text>
</comment>
<feature type="domain" description="HNH nuclease" evidence="2">
    <location>
        <begin position="109"/>
        <end position="158"/>
    </location>
</feature>